<feature type="transmembrane region" description="Helical" evidence="7">
    <location>
        <begin position="240"/>
        <end position="260"/>
    </location>
</feature>
<sequence>MEGRRNEVLAVAILFFLLTWLTVSLRIYVRAFMLKSWGQDDSYMLATLLTFTTYLAFQITAAIYGTGRHRWELDDNDAKTALLFWYLCEILYVFSNCLLKIALAIFYLRVALQRWHIWVIKLLMAGTVFFGGCYFIMVISQCIPVSEFWNVHPASEKCIPKSATLGLTYALAAINAFADWTFGTLPFLIVWDLQMSVKTKIMVAGILAFAAIGSTGTIVRMKYVHSLTNGPDFLYATTDVALWSTVEPGIGITAGSIATLRPLLQSMLRRIGLTSTPASGPPRISNWSSQSGQKRKYRQKYRDLSLDDLVPTQEGTTATTVSGPQRPSKIWARTSTTDDAIEDAVQPIAPEFRVMSKSVAVEQAVEGPPTLPRFRDSLRNSLGIFNGQRHG</sequence>
<comment type="similarity">
    <text evidence="5">Belongs to the SAT4 family.</text>
</comment>
<feature type="transmembrane region" description="Helical" evidence="7">
    <location>
        <begin position="201"/>
        <end position="220"/>
    </location>
</feature>
<reference evidence="9" key="1">
    <citation type="journal article" date="2020" name="Stud. Mycol.">
        <title>101 Dothideomycetes genomes: a test case for predicting lifestyles and emergence of pathogens.</title>
        <authorList>
            <person name="Haridas S."/>
            <person name="Albert R."/>
            <person name="Binder M."/>
            <person name="Bloem J."/>
            <person name="Labutti K."/>
            <person name="Salamov A."/>
            <person name="Andreopoulos B."/>
            <person name="Baker S."/>
            <person name="Barry K."/>
            <person name="Bills G."/>
            <person name="Bluhm B."/>
            <person name="Cannon C."/>
            <person name="Castanera R."/>
            <person name="Culley D."/>
            <person name="Daum C."/>
            <person name="Ezra D."/>
            <person name="Gonzalez J."/>
            <person name="Henrissat B."/>
            <person name="Kuo A."/>
            <person name="Liang C."/>
            <person name="Lipzen A."/>
            <person name="Lutzoni F."/>
            <person name="Magnuson J."/>
            <person name="Mondo S."/>
            <person name="Nolan M."/>
            <person name="Ohm R."/>
            <person name="Pangilinan J."/>
            <person name="Park H.-J."/>
            <person name="Ramirez L."/>
            <person name="Alfaro M."/>
            <person name="Sun H."/>
            <person name="Tritt A."/>
            <person name="Yoshinaga Y."/>
            <person name="Zwiers L.-H."/>
            <person name="Turgeon B."/>
            <person name="Goodwin S."/>
            <person name="Spatafora J."/>
            <person name="Crous P."/>
            <person name="Grigoriev I."/>
        </authorList>
    </citation>
    <scope>NUCLEOTIDE SEQUENCE</scope>
    <source>
        <strain evidence="9">CBS 122681</strain>
    </source>
</reference>
<protein>
    <recommendedName>
        <fullName evidence="8">Rhodopsin domain-containing protein</fullName>
    </recommendedName>
</protein>
<feature type="region of interest" description="Disordered" evidence="6">
    <location>
        <begin position="274"/>
        <end position="294"/>
    </location>
</feature>
<evidence type="ECO:0000256" key="1">
    <source>
        <dbReference type="ARBA" id="ARBA00004141"/>
    </source>
</evidence>
<name>A0A6A6TLU0_9PLEO</name>
<proteinExistence type="inferred from homology"/>
<dbReference type="AlphaFoldDB" id="A0A6A6TLU0"/>
<keyword evidence="2 7" id="KW-0812">Transmembrane</keyword>
<dbReference type="InterPro" id="IPR052337">
    <property type="entry name" value="SAT4-like"/>
</dbReference>
<comment type="subcellular location">
    <subcellularLocation>
        <location evidence="1">Membrane</location>
        <topology evidence="1">Multi-pass membrane protein</topology>
    </subcellularLocation>
</comment>
<keyword evidence="3 7" id="KW-1133">Transmembrane helix</keyword>
<accession>A0A6A6TLU0</accession>
<dbReference type="GO" id="GO:0016020">
    <property type="term" value="C:membrane"/>
    <property type="evidence" value="ECO:0007669"/>
    <property type="project" value="UniProtKB-SubCell"/>
</dbReference>
<keyword evidence="4 7" id="KW-0472">Membrane</keyword>
<feature type="transmembrane region" description="Helical" evidence="7">
    <location>
        <begin position="122"/>
        <end position="146"/>
    </location>
</feature>
<evidence type="ECO:0000313" key="9">
    <source>
        <dbReference type="EMBL" id="KAF2659888.1"/>
    </source>
</evidence>
<evidence type="ECO:0000256" key="4">
    <source>
        <dbReference type="ARBA" id="ARBA00023136"/>
    </source>
</evidence>
<organism evidence="9 10">
    <name type="scientific">Lophiostoma macrostomum CBS 122681</name>
    <dbReference type="NCBI Taxonomy" id="1314788"/>
    <lineage>
        <taxon>Eukaryota</taxon>
        <taxon>Fungi</taxon>
        <taxon>Dikarya</taxon>
        <taxon>Ascomycota</taxon>
        <taxon>Pezizomycotina</taxon>
        <taxon>Dothideomycetes</taxon>
        <taxon>Pleosporomycetidae</taxon>
        <taxon>Pleosporales</taxon>
        <taxon>Lophiostomataceae</taxon>
        <taxon>Lophiostoma</taxon>
    </lineage>
</organism>
<evidence type="ECO:0000256" key="2">
    <source>
        <dbReference type="ARBA" id="ARBA00022692"/>
    </source>
</evidence>
<evidence type="ECO:0000256" key="7">
    <source>
        <dbReference type="SAM" id="Phobius"/>
    </source>
</evidence>
<dbReference type="Proteomes" id="UP000799324">
    <property type="component" value="Unassembled WGS sequence"/>
</dbReference>
<evidence type="ECO:0000256" key="3">
    <source>
        <dbReference type="ARBA" id="ARBA00022989"/>
    </source>
</evidence>
<evidence type="ECO:0000256" key="6">
    <source>
        <dbReference type="SAM" id="MobiDB-lite"/>
    </source>
</evidence>
<dbReference type="PANTHER" id="PTHR33048:SF96">
    <property type="entry name" value="INTEGRAL MEMBRANE PROTEIN"/>
    <property type="match status" value="1"/>
</dbReference>
<feature type="transmembrane region" description="Helical" evidence="7">
    <location>
        <begin position="43"/>
        <end position="64"/>
    </location>
</feature>
<gene>
    <name evidence="9" type="ORF">K491DRAFT_712185</name>
</gene>
<evidence type="ECO:0000313" key="10">
    <source>
        <dbReference type="Proteomes" id="UP000799324"/>
    </source>
</evidence>
<feature type="transmembrane region" description="Helical" evidence="7">
    <location>
        <begin position="84"/>
        <end position="110"/>
    </location>
</feature>
<dbReference type="InterPro" id="IPR049326">
    <property type="entry name" value="Rhodopsin_dom_fungi"/>
</dbReference>
<dbReference type="OrthoDB" id="3923077at2759"/>
<feature type="transmembrane region" description="Helical" evidence="7">
    <location>
        <begin position="12"/>
        <end position="31"/>
    </location>
</feature>
<dbReference type="EMBL" id="MU004303">
    <property type="protein sequence ID" value="KAF2659888.1"/>
    <property type="molecule type" value="Genomic_DNA"/>
</dbReference>
<feature type="domain" description="Rhodopsin" evidence="8">
    <location>
        <begin position="25"/>
        <end position="265"/>
    </location>
</feature>
<keyword evidence="10" id="KW-1185">Reference proteome</keyword>
<feature type="transmembrane region" description="Helical" evidence="7">
    <location>
        <begin position="166"/>
        <end position="189"/>
    </location>
</feature>
<dbReference type="PANTHER" id="PTHR33048">
    <property type="entry name" value="PTH11-LIKE INTEGRAL MEMBRANE PROTEIN (AFU_ORTHOLOGUE AFUA_5G11245)"/>
    <property type="match status" value="1"/>
</dbReference>
<evidence type="ECO:0000259" key="8">
    <source>
        <dbReference type="Pfam" id="PF20684"/>
    </source>
</evidence>
<evidence type="ECO:0000256" key="5">
    <source>
        <dbReference type="ARBA" id="ARBA00038359"/>
    </source>
</evidence>
<dbReference type="Pfam" id="PF20684">
    <property type="entry name" value="Fung_rhodopsin"/>
    <property type="match status" value="1"/>
</dbReference>